<dbReference type="GO" id="GO:0005471">
    <property type="term" value="F:ATP:ADP antiporter activity"/>
    <property type="evidence" value="ECO:0007669"/>
    <property type="project" value="InterPro"/>
</dbReference>
<comment type="cofactor">
    <cofactor evidence="1">
        <name>pyridoxal 5'-phosphate</name>
        <dbReference type="ChEBI" id="CHEBI:597326"/>
    </cofactor>
</comment>
<sequence>MGGVSAAVSKTASASIERVKLLIQNQDEMIKSGRISEPYKGIADCFTRTIKDEGVLSLWRGNTANVIRYFPTHVNSPLLSIGRSIIKLVYYSYVRATLLLFFRIAWTFQKCQRALNFDFKDYFKRMFNFDKERDGYWNCFGGNLASGGAAACTKGGERQFNGFLDVYRKTIKSDGIPGLYRGFTISCVGIVVYRGLYFGIYDSLKPVVLVGNLQDSFFASFFLGWGITIGARLASYPIDTVRRRMMMTLGEAVKYKGSLDAFYQIMNKEGTKSLFKGAAANILRAVAGAGVLAGSIAEYLSHDLPHQLSPDDIFLAPGANQPIEVVMSVLARPGANILLSRPGYPFYEARAACSNLEVRHFDLLPEKGWEVDLESVEALVDDNTIAIVIINPGNPCGNVFTSEHLQEIAETAKKLGILVIADEVYSHLCFGNNPFVSMGVYGSITPMLTLGSISKRWIVPGWRLGWIAMIDPSGVLKKSGGAVPHLLEKTSKDFFSNINNILKEAVEAFYTKVQEIPCLTCPYKPEGAMCVMIKLNLSFLEGINDDMEFCTKLAHEESVIILPGLGFIVFLMASIAATKSTATTAVTTSEKKKPVFVKVETLKPGTHGHNLTVKVVESNPVKATGGGGGRGGRLSVNSIPPARISECLIGDETASILFTARNKQDDKFGLLFLK</sequence>
<dbReference type="InterPro" id="IPR023395">
    <property type="entry name" value="MCP_dom_sf"/>
</dbReference>
<dbReference type="AlphaFoldDB" id="A0A2G2VZN9"/>
<dbReference type="SUPFAM" id="SSF53383">
    <property type="entry name" value="PLP-dependent transferases"/>
    <property type="match status" value="1"/>
</dbReference>
<dbReference type="InterPro" id="IPR015424">
    <property type="entry name" value="PyrdxlP-dep_Trfase"/>
</dbReference>
<evidence type="ECO:0000313" key="16">
    <source>
        <dbReference type="EMBL" id="PHT38431.1"/>
    </source>
</evidence>
<dbReference type="Gene3D" id="2.40.50.140">
    <property type="entry name" value="Nucleic acid-binding proteins"/>
    <property type="match status" value="1"/>
</dbReference>
<keyword evidence="6 12" id="KW-0812">Transmembrane</keyword>
<dbReference type="PROSITE" id="PS50920">
    <property type="entry name" value="SOLCAR"/>
    <property type="match status" value="3"/>
</dbReference>
<dbReference type="InterPro" id="IPR018108">
    <property type="entry name" value="MCP_transmembrane"/>
</dbReference>
<reference evidence="16 17" key="1">
    <citation type="journal article" date="2017" name="Genome Biol.">
        <title>New reference genome sequences of hot pepper reveal the massive evolution of plant disease-resistance genes by retroduplication.</title>
        <authorList>
            <person name="Kim S."/>
            <person name="Park J."/>
            <person name="Yeom S.I."/>
            <person name="Kim Y.M."/>
            <person name="Seo E."/>
            <person name="Kim K.T."/>
            <person name="Kim M.S."/>
            <person name="Lee J.M."/>
            <person name="Cheong K."/>
            <person name="Shin H.S."/>
            <person name="Kim S.B."/>
            <person name="Han K."/>
            <person name="Lee J."/>
            <person name="Park M."/>
            <person name="Lee H.A."/>
            <person name="Lee H.Y."/>
            <person name="Lee Y."/>
            <person name="Oh S."/>
            <person name="Lee J.H."/>
            <person name="Choi E."/>
            <person name="Choi E."/>
            <person name="Lee S.E."/>
            <person name="Jeon J."/>
            <person name="Kim H."/>
            <person name="Choi G."/>
            <person name="Song H."/>
            <person name="Lee J."/>
            <person name="Lee S.C."/>
            <person name="Kwon J.K."/>
            <person name="Lee H.Y."/>
            <person name="Koo N."/>
            <person name="Hong Y."/>
            <person name="Kim R.W."/>
            <person name="Kang W.H."/>
            <person name="Huh J.H."/>
            <person name="Kang B.C."/>
            <person name="Yang T.J."/>
            <person name="Lee Y.H."/>
            <person name="Bennetzen J.L."/>
            <person name="Choi D."/>
        </authorList>
    </citation>
    <scope>NUCLEOTIDE SEQUENCE [LARGE SCALE GENOMIC DNA]</scope>
    <source>
        <strain evidence="17">cv. PBC81</strain>
    </source>
</reference>
<evidence type="ECO:0000256" key="8">
    <source>
        <dbReference type="ARBA" id="ARBA00022898"/>
    </source>
</evidence>
<dbReference type="Gene3D" id="3.40.640.10">
    <property type="entry name" value="Type I PLP-dependent aspartate aminotransferase-like (Major domain)"/>
    <property type="match status" value="1"/>
</dbReference>
<dbReference type="InterPro" id="IPR012340">
    <property type="entry name" value="NA-bd_OB-fold"/>
</dbReference>
<dbReference type="InterPro" id="IPR048970">
    <property type="entry name" value="OB_Ssb-like"/>
</dbReference>
<dbReference type="Gene3D" id="3.90.1150.10">
    <property type="entry name" value="Aspartate Aminotransferase, domain 1"/>
    <property type="match status" value="1"/>
</dbReference>
<dbReference type="CDD" id="cd00609">
    <property type="entry name" value="AAT_like"/>
    <property type="match status" value="1"/>
</dbReference>
<dbReference type="GO" id="GO:1990544">
    <property type="term" value="P:mitochondrial ATP transmembrane transport"/>
    <property type="evidence" value="ECO:0007669"/>
    <property type="project" value="InterPro"/>
</dbReference>
<comment type="similarity">
    <text evidence="4">Belongs to the class-I pyridoxal-phosphate-dependent aminotransferase family.</text>
</comment>
<reference evidence="17" key="2">
    <citation type="journal article" date="2017" name="J. Anim. Genet.">
        <title>Multiple reference genome sequences of hot pepper reveal the massive evolution of plant disease resistance genes by retroduplication.</title>
        <authorList>
            <person name="Kim S."/>
            <person name="Park J."/>
            <person name="Yeom S.-I."/>
            <person name="Kim Y.-M."/>
            <person name="Seo E."/>
            <person name="Kim K.-T."/>
            <person name="Kim M.-S."/>
            <person name="Lee J.M."/>
            <person name="Cheong K."/>
            <person name="Shin H.-S."/>
            <person name="Kim S.-B."/>
            <person name="Han K."/>
            <person name="Lee J."/>
            <person name="Park M."/>
            <person name="Lee H.-A."/>
            <person name="Lee H.-Y."/>
            <person name="Lee Y."/>
            <person name="Oh S."/>
            <person name="Lee J.H."/>
            <person name="Choi E."/>
            <person name="Choi E."/>
            <person name="Lee S.E."/>
            <person name="Jeon J."/>
            <person name="Kim H."/>
            <person name="Choi G."/>
            <person name="Song H."/>
            <person name="Lee J."/>
            <person name="Lee S.-C."/>
            <person name="Kwon J.-K."/>
            <person name="Lee H.-Y."/>
            <person name="Koo N."/>
            <person name="Hong Y."/>
            <person name="Kim R.W."/>
            <person name="Kang W.-H."/>
            <person name="Huh J.H."/>
            <person name="Kang B.-C."/>
            <person name="Yang T.-J."/>
            <person name="Lee Y.-H."/>
            <person name="Bennetzen J.L."/>
            <person name="Choi D."/>
        </authorList>
    </citation>
    <scope>NUCLEOTIDE SEQUENCE [LARGE SCALE GENOMIC DNA]</scope>
    <source>
        <strain evidence="17">cv. PBC81</strain>
    </source>
</reference>
<protein>
    <submittedName>
        <fullName evidence="16">ADP,ATP carrier protein 1, mitochondrial</fullName>
    </submittedName>
</protein>
<dbReference type="InterPro" id="IPR005958">
    <property type="entry name" value="TyrNic_aminoTrfase"/>
</dbReference>
<evidence type="ECO:0000256" key="1">
    <source>
        <dbReference type="ARBA" id="ARBA00001933"/>
    </source>
</evidence>
<comment type="subcellular location">
    <subcellularLocation>
        <location evidence="2">Membrane</location>
        <topology evidence="2">Multi-pass membrane protein</topology>
    </subcellularLocation>
</comment>
<dbReference type="PRINTS" id="PR00926">
    <property type="entry name" value="MITOCARRIER"/>
</dbReference>
<dbReference type="Pfam" id="PF00153">
    <property type="entry name" value="Mito_carr"/>
    <property type="match status" value="2"/>
</dbReference>
<dbReference type="InterPro" id="IPR004839">
    <property type="entry name" value="Aminotransferase_I/II_large"/>
</dbReference>
<evidence type="ECO:0000259" key="15">
    <source>
        <dbReference type="Pfam" id="PF21473"/>
    </source>
</evidence>
<comment type="similarity">
    <text evidence="3">Belongs to the mitochondrial carrier (TC 2.A.29) family.</text>
</comment>
<dbReference type="GO" id="GO:0030170">
    <property type="term" value="F:pyridoxal phosphate binding"/>
    <property type="evidence" value="ECO:0007669"/>
    <property type="project" value="InterPro"/>
</dbReference>
<dbReference type="PRINTS" id="PR00927">
    <property type="entry name" value="ADPTRNSLCASE"/>
</dbReference>
<dbReference type="SUPFAM" id="SSF103506">
    <property type="entry name" value="Mitochondrial carrier"/>
    <property type="match status" value="1"/>
</dbReference>
<dbReference type="Pfam" id="PF00155">
    <property type="entry name" value="Aminotran_1_2"/>
    <property type="match status" value="1"/>
</dbReference>
<dbReference type="InterPro" id="IPR002113">
    <property type="entry name" value="ADT_euk_type"/>
</dbReference>
<evidence type="ECO:0000256" key="7">
    <source>
        <dbReference type="ARBA" id="ARBA00022737"/>
    </source>
</evidence>
<evidence type="ECO:0000313" key="17">
    <source>
        <dbReference type="Proteomes" id="UP000224567"/>
    </source>
</evidence>
<evidence type="ECO:0000256" key="3">
    <source>
        <dbReference type="ARBA" id="ARBA00006375"/>
    </source>
</evidence>
<comment type="caution">
    <text evidence="16">The sequence shown here is derived from an EMBL/GenBank/DDBJ whole genome shotgun (WGS) entry which is preliminary data.</text>
</comment>
<evidence type="ECO:0000256" key="5">
    <source>
        <dbReference type="ARBA" id="ARBA00022448"/>
    </source>
</evidence>
<comment type="catalytic activity">
    <reaction evidence="11">
        <text>ADP(in) + ATP(out) = ADP(out) + ATP(in)</text>
        <dbReference type="Rhea" id="RHEA:34999"/>
        <dbReference type="ChEBI" id="CHEBI:30616"/>
        <dbReference type="ChEBI" id="CHEBI:456216"/>
    </reaction>
    <physiologicalReaction direction="left-to-right" evidence="11">
        <dbReference type="Rhea" id="RHEA:35000"/>
    </physiologicalReaction>
</comment>
<dbReference type="Proteomes" id="UP000224567">
    <property type="component" value="Unassembled WGS sequence"/>
</dbReference>
<evidence type="ECO:0000259" key="14">
    <source>
        <dbReference type="Pfam" id="PF00155"/>
    </source>
</evidence>
<dbReference type="SUPFAM" id="SSF50249">
    <property type="entry name" value="Nucleic acid-binding proteins"/>
    <property type="match status" value="1"/>
</dbReference>
<evidence type="ECO:0000256" key="11">
    <source>
        <dbReference type="ARBA" id="ARBA00024143"/>
    </source>
</evidence>
<keyword evidence="17" id="KW-1185">Reference proteome</keyword>
<dbReference type="GO" id="GO:0004838">
    <property type="term" value="F:L-tyrosine-2-oxoglutarate transaminase activity"/>
    <property type="evidence" value="ECO:0007669"/>
    <property type="project" value="TreeGrafter"/>
</dbReference>
<evidence type="ECO:0000256" key="2">
    <source>
        <dbReference type="ARBA" id="ARBA00004141"/>
    </source>
</evidence>
<evidence type="ECO:0000256" key="12">
    <source>
        <dbReference type="PROSITE-ProRule" id="PRU00282"/>
    </source>
</evidence>
<dbReference type="PANTHER" id="PTHR45744">
    <property type="entry name" value="TYROSINE AMINOTRANSFERASE"/>
    <property type="match status" value="1"/>
</dbReference>
<dbReference type="EMBL" id="MLFT02000009">
    <property type="protein sequence ID" value="PHT38431.1"/>
    <property type="molecule type" value="Genomic_DNA"/>
</dbReference>
<evidence type="ECO:0000256" key="4">
    <source>
        <dbReference type="ARBA" id="ARBA00007441"/>
    </source>
</evidence>
<dbReference type="GO" id="GO:0140021">
    <property type="term" value="P:mitochondrial ADP transmembrane transport"/>
    <property type="evidence" value="ECO:0007669"/>
    <property type="project" value="InterPro"/>
</dbReference>
<dbReference type="OrthoDB" id="7042322at2759"/>
<feature type="repeat" description="Solcar" evidence="12">
    <location>
        <begin position="215"/>
        <end position="302"/>
    </location>
</feature>
<dbReference type="Gene3D" id="1.50.40.10">
    <property type="entry name" value="Mitochondrial carrier domain"/>
    <property type="match status" value="1"/>
</dbReference>
<dbReference type="InterPro" id="IPR002067">
    <property type="entry name" value="MCP"/>
</dbReference>
<feature type="transmembrane region" description="Helical" evidence="13">
    <location>
        <begin position="559"/>
        <end position="577"/>
    </location>
</feature>
<dbReference type="PANTHER" id="PTHR45744:SF25">
    <property type="entry name" value="AMINOTRANSFERASE TAT2-RELATED"/>
    <property type="match status" value="1"/>
</dbReference>
<dbReference type="NCBIfam" id="TIGR01265">
    <property type="entry name" value="tyr_nico_aTase"/>
    <property type="match status" value="1"/>
</dbReference>
<dbReference type="GO" id="GO:0006572">
    <property type="term" value="P:L-tyrosine catabolic process"/>
    <property type="evidence" value="ECO:0007669"/>
    <property type="project" value="TreeGrafter"/>
</dbReference>
<keyword evidence="8" id="KW-0663">Pyridoxal phosphate</keyword>
<keyword evidence="10 12" id="KW-0472">Membrane</keyword>
<dbReference type="Pfam" id="PF21473">
    <property type="entry name" value="OB_Ssb-like"/>
    <property type="match status" value="1"/>
</dbReference>
<name>A0A2G2VZN9_CAPBA</name>
<dbReference type="InterPro" id="IPR015421">
    <property type="entry name" value="PyrdxlP-dep_Trfase_major"/>
</dbReference>
<accession>A0A2G2VZN9</accession>
<keyword evidence="9 13" id="KW-1133">Transmembrane helix</keyword>
<evidence type="ECO:0000256" key="9">
    <source>
        <dbReference type="ARBA" id="ARBA00022989"/>
    </source>
</evidence>
<feature type="domain" description="Aminotransferase class I/classII large" evidence="14">
    <location>
        <begin position="291"/>
        <end position="566"/>
    </location>
</feature>
<feature type="transmembrane region" description="Helical" evidence="13">
    <location>
        <begin position="178"/>
        <end position="197"/>
    </location>
</feature>
<feature type="repeat" description="Solcar" evidence="12">
    <location>
        <begin position="133"/>
        <end position="207"/>
    </location>
</feature>
<evidence type="ECO:0000256" key="10">
    <source>
        <dbReference type="ARBA" id="ARBA00023136"/>
    </source>
</evidence>
<feature type="domain" description="Single-stranded DNA binding protein Ssb-like OB fold" evidence="15">
    <location>
        <begin position="602"/>
        <end position="666"/>
    </location>
</feature>
<gene>
    <name evidence="16" type="ORF">CQW23_22004</name>
</gene>
<dbReference type="InterPro" id="IPR015422">
    <property type="entry name" value="PyrdxlP-dep_Trfase_small"/>
</dbReference>
<feature type="repeat" description="Solcar" evidence="12">
    <location>
        <begin position="1"/>
        <end position="97"/>
    </location>
</feature>
<feature type="transmembrane region" description="Helical" evidence="13">
    <location>
        <begin position="217"/>
        <end position="238"/>
    </location>
</feature>
<keyword evidence="5" id="KW-0813">Transport</keyword>
<dbReference type="STRING" id="33114.A0A2G2VZN9"/>
<proteinExistence type="inferred from homology"/>
<keyword evidence="7" id="KW-0677">Repeat</keyword>
<organism evidence="16 17">
    <name type="scientific">Capsicum baccatum</name>
    <name type="common">Peruvian pepper</name>
    <dbReference type="NCBI Taxonomy" id="33114"/>
    <lineage>
        <taxon>Eukaryota</taxon>
        <taxon>Viridiplantae</taxon>
        <taxon>Streptophyta</taxon>
        <taxon>Embryophyta</taxon>
        <taxon>Tracheophyta</taxon>
        <taxon>Spermatophyta</taxon>
        <taxon>Magnoliopsida</taxon>
        <taxon>eudicotyledons</taxon>
        <taxon>Gunneridae</taxon>
        <taxon>Pentapetalae</taxon>
        <taxon>asterids</taxon>
        <taxon>lamiids</taxon>
        <taxon>Solanales</taxon>
        <taxon>Solanaceae</taxon>
        <taxon>Solanoideae</taxon>
        <taxon>Capsiceae</taxon>
        <taxon>Capsicum</taxon>
    </lineage>
</organism>
<dbReference type="GO" id="GO:0005743">
    <property type="term" value="C:mitochondrial inner membrane"/>
    <property type="evidence" value="ECO:0007669"/>
    <property type="project" value="InterPro"/>
</dbReference>
<evidence type="ECO:0000256" key="13">
    <source>
        <dbReference type="SAM" id="Phobius"/>
    </source>
</evidence>
<evidence type="ECO:0000256" key="6">
    <source>
        <dbReference type="ARBA" id="ARBA00022692"/>
    </source>
</evidence>